<gene>
    <name evidence="1" type="ORF">I551_3692</name>
</gene>
<reference evidence="1 2" key="1">
    <citation type="submission" date="2014-01" db="EMBL/GenBank/DDBJ databases">
        <authorList>
            <person name="Dobos K."/>
            <person name="Lenaerts A."/>
            <person name="Ordway D."/>
            <person name="DeGroote M.A."/>
            <person name="Parker T."/>
            <person name="Sizemore C."/>
            <person name="Tallon L.J."/>
            <person name="Sadzewicz L.K."/>
            <person name="Sengamalay N."/>
            <person name="Fraser C.M."/>
            <person name="Hine E."/>
            <person name="Shefchek K.A."/>
            <person name="Das S.P."/>
            <person name="Tettelin H."/>
        </authorList>
    </citation>
    <scope>NUCLEOTIDE SEQUENCE [LARGE SCALE GENOMIC DNA]</scope>
    <source>
        <strain evidence="1 2">Harvey</strain>
    </source>
</reference>
<keyword evidence="1" id="KW-0012">Acyltransferase</keyword>
<dbReference type="EC" id="2.3.1.41" evidence="1"/>
<protein>
    <submittedName>
        <fullName evidence="1">Phenolphthiocerol synthesis polyketide synthase type I Pks15/1 domain protein</fullName>
        <ecNumber evidence="1">2.3.1.41</ecNumber>
    </submittedName>
</protein>
<dbReference type="EMBL" id="JAOL01000114">
    <property type="protein sequence ID" value="EUA89970.1"/>
    <property type="molecule type" value="Genomic_DNA"/>
</dbReference>
<dbReference type="GO" id="GO:0004315">
    <property type="term" value="F:3-oxoacyl-[acyl-carrier-protein] synthase activity"/>
    <property type="evidence" value="ECO:0007669"/>
    <property type="project" value="UniProtKB-EC"/>
</dbReference>
<keyword evidence="2" id="KW-1185">Reference proteome</keyword>
<evidence type="ECO:0000313" key="2">
    <source>
        <dbReference type="Proteomes" id="UP000020681"/>
    </source>
</evidence>
<keyword evidence="1" id="KW-0808">Transferase</keyword>
<proteinExistence type="predicted"/>
<evidence type="ECO:0000313" key="1">
    <source>
        <dbReference type="EMBL" id="EUA89970.1"/>
    </source>
</evidence>
<name>A0ABP3AJI2_MYCUL</name>
<sequence length="86" mass="9868">MLGQDVQPVDIFNHPTVGDLVQILSLGERHVTSVECENGWGIMRRVTLAQWRFRQTRWPSSVSGAGFRVGWIRRTPCGTWWCRPGM</sequence>
<accession>A0ABP3AJI2</accession>
<comment type="caution">
    <text evidence="1">The sequence shown here is derived from an EMBL/GenBank/DDBJ whole genome shotgun (WGS) entry which is preliminary data.</text>
</comment>
<dbReference type="Proteomes" id="UP000020681">
    <property type="component" value="Unassembled WGS sequence"/>
</dbReference>
<organism evidence="1 2">
    <name type="scientific">Mycobacterium ulcerans str. Harvey</name>
    <dbReference type="NCBI Taxonomy" id="1299332"/>
    <lineage>
        <taxon>Bacteria</taxon>
        <taxon>Bacillati</taxon>
        <taxon>Actinomycetota</taxon>
        <taxon>Actinomycetes</taxon>
        <taxon>Mycobacteriales</taxon>
        <taxon>Mycobacteriaceae</taxon>
        <taxon>Mycobacterium</taxon>
        <taxon>Mycobacterium ulcerans group</taxon>
    </lineage>
</organism>